<keyword evidence="3" id="KW-1185">Reference proteome</keyword>
<dbReference type="InterPro" id="IPR018683">
    <property type="entry name" value="DUF2169"/>
</dbReference>
<gene>
    <name evidence="2" type="ORF">EQU24_11155</name>
</gene>
<sequence length="371" mass="41477">MDLINATRMQAAYTQGLQVDGRELLVVVIKGTFQIPELANIVPQLAEEQTPLVFADTFTGEPGFSAPIYESDFAPRKPRCDVLLLGTAYAPEGTPVNQIPVGLKVGDFKKVFRVVGDRVWQAGIGGIEAKPPAPFLQIPITYDRAFGGLDDFHVDPEKHSAYRPNPVGVGYHAMLSSELVNGAPMPNTEESERSITNPAGDYRPMSFGPVGRSWEPRYRLAGTYDQHWTDHIFPFLPPDFDEAYFQAAPPDQQIPYLQGGEEIVLANLTPSGRSRFWLPKIDMPVVFFPKKGGKEETRAMIDTLIIEPDLGRFTITWRIARPLKKSMFEVSQVLVGEMSRAWWRAREIGKTYYPSLAHLAKANRPEAEEES</sequence>
<organism evidence="2 3">
    <name type="scientific">Methylotuvimicrobium buryatense</name>
    <name type="common">Methylomicrobium buryatense</name>
    <dbReference type="NCBI Taxonomy" id="95641"/>
    <lineage>
        <taxon>Bacteria</taxon>
        <taxon>Pseudomonadati</taxon>
        <taxon>Pseudomonadota</taxon>
        <taxon>Gammaproteobacteria</taxon>
        <taxon>Methylococcales</taxon>
        <taxon>Methylococcaceae</taxon>
        <taxon>Methylotuvimicrobium</taxon>
    </lineage>
</organism>
<evidence type="ECO:0000259" key="1">
    <source>
        <dbReference type="Pfam" id="PF09937"/>
    </source>
</evidence>
<evidence type="ECO:0000313" key="2">
    <source>
        <dbReference type="EMBL" id="QCW82733.1"/>
    </source>
</evidence>
<dbReference type="KEGG" id="mbur:EQU24_11155"/>
<feature type="domain" description="DUF2169" evidence="1">
    <location>
        <begin position="20"/>
        <end position="318"/>
    </location>
</feature>
<evidence type="ECO:0000313" key="3">
    <source>
        <dbReference type="Proteomes" id="UP000305881"/>
    </source>
</evidence>
<protein>
    <submittedName>
        <fullName evidence="2">DUF2169 domain-containing protein</fullName>
    </submittedName>
</protein>
<dbReference type="Proteomes" id="UP000305881">
    <property type="component" value="Chromosome"/>
</dbReference>
<dbReference type="Pfam" id="PF09937">
    <property type="entry name" value="DUF2169"/>
    <property type="match status" value="1"/>
</dbReference>
<dbReference type="AlphaFoldDB" id="A0A4P9UQ96"/>
<dbReference type="STRING" id="675511.GCA_000341735_00802"/>
<accession>A0A4P9UQ96</accession>
<name>A0A4P9UQ96_METBY</name>
<reference evidence="3" key="1">
    <citation type="journal article" date="2019" name="J. Bacteriol.">
        <title>A Mutagenic Screen Identifies a TonB-Dependent Receptor Required for the Lanthanide Metal Switch in the Type I Methanotroph 'Methylotuvimicrobium buryatense' 5GB1C.</title>
        <authorList>
            <person name="Groom J.D."/>
            <person name="Ford S.M."/>
            <person name="Pesesky M.W."/>
            <person name="Lidstrom M.E."/>
        </authorList>
    </citation>
    <scope>NUCLEOTIDE SEQUENCE [LARGE SCALE GENOMIC DNA]</scope>
    <source>
        <strain evidence="3">5GB1C</strain>
    </source>
</reference>
<dbReference type="EMBL" id="CP035467">
    <property type="protein sequence ID" value="QCW82733.1"/>
    <property type="molecule type" value="Genomic_DNA"/>
</dbReference>
<dbReference type="OrthoDB" id="237820at2"/>
<dbReference type="RefSeq" id="WP_017839425.1">
    <property type="nucleotide sequence ID" value="NZ_CP035467.1"/>
</dbReference>
<proteinExistence type="predicted"/>